<dbReference type="PANTHER" id="PTHR43169:SF2">
    <property type="entry name" value="NAD_GMP SYNTHASE DOMAIN-CONTAINING PROTEIN"/>
    <property type="match status" value="1"/>
</dbReference>
<evidence type="ECO:0000259" key="2">
    <source>
        <dbReference type="Pfam" id="PF02540"/>
    </source>
</evidence>
<dbReference type="InterPro" id="IPR052188">
    <property type="entry name" value="Ni-pincer_cofactor_biosynth"/>
</dbReference>
<dbReference type="NCBIfam" id="TIGR00268">
    <property type="entry name" value="ATP-dependent sacrificial sulfur transferase LarE"/>
    <property type="match status" value="1"/>
</dbReference>
<dbReference type="InterPro" id="IPR014729">
    <property type="entry name" value="Rossmann-like_a/b/a_fold"/>
</dbReference>
<reference evidence="3 4" key="1">
    <citation type="journal article" date="2016" name="Sci. Rep.">
        <title>Complete genome sequence and transcriptomic analysis of a novel marine strain Bacillus weihaiensis reveals the mechanism of brown algae degradation.</title>
        <authorList>
            <person name="Zhu Y."/>
            <person name="Chen P."/>
            <person name="Bao Y."/>
            <person name="Men Y."/>
            <person name="Zeng Y."/>
            <person name="Yang J."/>
            <person name="Sun J."/>
            <person name="Sun Y."/>
        </authorList>
    </citation>
    <scope>NUCLEOTIDE SEQUENCE [LARGE SCALE GENOMIC DNA]</scope>
    <source>
        <strain evidence="3 4">Alg07</strain>
    </source>
</reference>
<dbReference type="PANTHER" id="PTHR43169">
    <property type="entry name" value="EXSB FAMILY PROTEIN"/>
    <property type="match status" value="1"/>
</dbReference>
<evidence type="ECO:0000256" key="1">
    <source>
        <dbReference type="PIRSR" id="PIRSR006661-1"/>
    </source>
</evidence>
<dbReference type="AlphaFoldDB" id="A0A1L3MU08"/>
<dbReference type="GO" id="GO:0006163">
    <property type="term" value="P:purine nucleotide metabolic process"/>
    <property type="evidence" value="ECO:0007669"/>
    <property type="project" value="UniProtKB-ARBA"/>
</dbReference>
<dbReference type="InterPro" id="IPR022310">
    <property type="entry name" value="NAD/GMP_synthase"/>
</dbReference>
<dbReference type="Gene3D" id="3.40.50.620">
    <property type="entry name" value="HUPs"/>
    <property type="match status" value="1"/>
</dbReference>
<dbReference type="PIRSF" id="PIRSF006661">
    <property type="entry name" value="PP-lp_UCP006661"/>
    <property type="match status" value="1"/>
</dbReference>
<dbReference type="Pfam" id="PF02540">
    <property type="entry name" value="NAD_synthase"/>
    <property type="match status" value="1"/>
</dbReference>
<dbReference type="OrthoDB" id="9776919at2"/>
<keyword evidence="4" id="KW-1185">Reference proteome</keyword>
<dbReference type="KEGG" id="bwh:A9C19_14220"/>
<dbReference type="InterPro" id="IPR005232">
    <property type="entry name" value="LarE"/>
</dbReference>
<protein>
    <submittedName>
        <fullName evidence="3">TIGR00268 family protein</fullName>
    </submittedName>
</protein>
<dbReference type="SUPFAM" id="SSF52402">
    <property type="entry name" value="Adenine nucleotide alpha hydrolases-like"/>
    <property type="match status" value="1"/>
</dbReference>
<proteinExistence type="predicted"/>
<dbReference type="RefSeq" id="WP_072580587.1">
    <property type="nucleotide sequence ID" value="NZ_CP016020.1"/>
</dbReference>
<dbReference type="CDD" id="cd01990">
    <property type="entry name" value="LarE-like"/>
    <property type="match status" value="1"/>
</dbReference>
<gene>
    <name evidence="3" type="ORF">A9C19_14220</name>
</gene>
<dbReference type="STRING" id="1547283.A9C19_14220"/>
<dbReference type="Proteomes" id="UP000181936">
    <property type="component" value="Chromosome"/>
</dbReference>
<organism evidence="3 4">
    <name type="scientific">Bacillus weihaiensis</name>
    <dbReference type="NCBI Taxonomy" id="1547283"/>
    <lineage>
        <taxon>Bacteria</taxon>
        <taxon>Bacillati</taxon>
        <taxon>Bacillota</taxon>
        <taxon>Bacilli</taxon>
        <taxon>Bacillales</taxon>
        <taxon>Bacillaceae</taxon>
        <taxon>Bacillus</taxon>
    </lineage>
</organism>
<feature type="active site" description="Nucleophile and sulfur donor" evidence="1">
    <location>
        <position position="175"/>
    </location>
</feature>
<dbReference type="EMBL" id="CP016020">
    <property type="protein sequence ID" value="APH05794.1"/>
    <property type="molecule type" value="Genomic_DNA"/>
</dbReference>
<dbReference type="GO" id="GO:0016783">
    <property type="term" value="F:sulfurtransferase activity"/>
    <property type="evidence" value="ECO:0007669"/>
    <property type="project" value="InterPro"/>
</dbReference>
<accession>A0A1L3MU08</accession>
<evidence type="ECO:0000313" key="4">
    <source>
        <dbReference type="Proteomes" id="UP000181936"/>
    </source>
</evidence>
<feature type="domain" description="NAD/GMP synthase" evidence="2">
    <location>
        <begin position="16"/>
        <end position="81"/>
    </location>
</feature>
<evidence type="ECO:0000313" key="3">
    <source>
        <dbReference type="EMBL" id="APH05794.1"/>
    </source>
</evidence>
<sequence>MIENKYGRLQEILKEMRTVVIAFSGGVDSTFLLKAALDTLGRENVLAVTADSETYPFEELQEAIKLAEALGARHEVIQTSELAILGYAENTSNRCYFCKKSLFEHLIPIMHENQYKNVIFGLIADDLGEHRPGTKAAKEYNVRGPLQEANLYKAEIRELSQQMGLPTWDKPSFACLSSRIAYGEQITIEKLRRIDQSEQAVRAFGIRQVRVRNHGEIARIEVEPADFKRLLENHEEIVHILKGNGYTYVTLDMSGYKSGSMNKLLKDSVKQVERV</sequence>
<name>A0A1L3MU08_9BACI</name>